<organism evidence="2 3">
    <name type="scientific">Acrocarpospora macrocephala</name>
    <dbReference type="NCBI Taxonomy" id="150177"/>
    <lineage>
        <taxon>Bacteria</taxon>
        <taxon>Bacillati</taxon>
        <taxon>Actinomycetota</taxon>
        <taxon>Actinomycetes</taxon>
        <taxon>Streptosporangiales</taxon>
        <taxon>Streptosporangiaceae</taxon>
        <taxon>Acrocarpospora</taxon>
    </lineage>
</organism>
<comment type="caution">
    <text evidence="2">The sequence shown here is derived from an EMBL/GenBank/DDBJ whole genome shotgun (WGS) entry which is preliminary data.</text>
</comment>
<reference evidence="2 3" key="1">
    <citation type="submission" date="2019-10" db="EMBL/GenBank/DDBJ databases">
        <title>Whole genome shotgun sequence of Acrocarpospora macrocephala NBRC 16266.</title>
        <authorList>
            <person name="Ichikawa N."/>
            <person name="Kimura A."/>
            <person name="Kitahashi Y."/>
            <person name="Komaki H."/>
            <person name="Oguchi A."/>
        </authorList>
    </citation>
    <scope>NUCLEOTIDE SEQUENCE [LARGE SCALE GENOMIC DNA]</scope>
    <source>
        <strain evidence="2 3">NBRC 16266</strain>
    </source>
</reference>
<accession>A0A5M3WR08</accession>
<proteinExistence type="predicted"/>
<evidence type="ECO:0000313" key="3">
    <source>
        <dbReference type="Proteomes" id="UP000331127"/>
    </source>
</evidence>
<keyword evidence="3" id="KW-1185">Reference proteome</keyword>
<dbReference type="Proteomes" id="UP000331127">
    <property type="component" value="Unassembled WGS sequence"/>
</dbReference>
<dbReference type="AlphaFoldDB" id="A0A5M3WR08"/>
<feature type="compositionally biased region" description="Basic and acidic residues" evidence="1">
    <location>
        <begin position="52"/>
        <end position="74"/>
    </location>
</feature>
<protein>
    <submittedName>
        <fullName evidence="2">Uncharacterized protein</fullName>
    </submittedName>
</protein>
<feature type="region of interest" description="Disordered" evidence="1">
    <location>
        <begin position="34"/>
        <end position="74"/>
    </location>
</feature>
<evidence type="ECO:0000256" key="1">
    <source>
        <dbReference type="SAM" id="MobiDB-lite"/>
    </source>
</evidence>
<gene>
    <name evidence="2" type="ORF">Amac_041790</name>
</gene>
<dbReference type="EMBL" id="BLAE01000023">
    <property type="protein sequence ID" value="GES10582.1"/>
    <property type="molecule type" value="Genomic_DNA"/>
</dbReference>
<sequence>MLGLVDFLKALMQQVGKGFTVLPRIGMLRTMRRIDGRAHNRPGEPAASGLRRIHDPKGTERLVGRRTSDQDLRR</sequence>
<evidence type="ECO:0000313" key="2">
    <source>
        <dbReference type="EMBL" id="GES10582.1"/>
    </source>
</evidence>
<name>A0A5M3WR08_9ACTN</name>